<feature type="compositionally biased region" description="Polar residues" evidence="1">
    <location>
        <begin position="654"/>
        <end position="666"/>
    </location>
</feature>
<dbReference type="Proteomes" id="UP001515480">
    <property type="component" value="Unassembled WGS sequence"/>
</dbReference>
<keyword evidence="2" id="KW-1133">Transmembrane helix</keyword>
<evidence type="ECO:0000313" key="4">
    <source>
        <dbReference type="Proteomes" id="UP001515480"/>
    </source>
</evidence>
<keyword evidence="4" id="KW-1185">Reference proteome</keyword>
<keyword evidence="2" id="KW-0472">Membrane</keyword>
<reference evidence="3 4" key="1">
    <citation type="journal article" date="2024" name="Science">
        <title>Giant polyketide synthase enzymes in the biosynthesis of giant marine polyether toxins.</title>
        <authorList>
            <person name="Fallon T.R."/>
            <person name="Shende V.V."/>
            <person name="Wierzbicki I.H."/>
            <person name="Pendleton A.L."/>
            <person name="Watervoot N.F."/>
            <person name="Auber R.P."/>
            <person name="Gonzalez D.J."/>
            <person name="Wisecaver J.H."/>
            <person name="Moore B.S."/>
        </authorList>
    </citation>
    <scope>NUCLEOTIDE SEQUENCE [LARGE SCALE GENOMIC DNA]</scope>
    <source>
        <strain evidence="3 4">12B1</strain>
    </source>
</reference>
<proteinExistence type="predicted"/>
<evidence type="ECO:0008006" key="5">
    <source>
        <dbReference type="Google" id="ProtNLM"/>
    </source>
</evidence>
<feature type="region of interest" description="Disordered" evidence="1">
    <location>
        <begin position="641"/>
        <end position="666"/>
    </location>
</feature>
<evidence type="ECO:0000313" key="3">
    <source>
        <dbReference type="EMBL" id="KAL1504732.1"/>
    </source>
</evidence>
<comment type="caution">
    <text evidence="3">The sequence shown here is derived from an EMBL/GenBank/DDBJ whole genome shotgun (WGS) entry which is preliminary data.</text>
</comment>
<accession>A0AB34IRC3</accession>
<sequence length="1004" mass="110469">MPLANEEAARLFEATLLPHRAFCMTGIVVMGAMVLLAPSSALPAGTVIQFMLEVFIVCEMVRKVPDVSRAIALFGCGWLAATIVGCSLFLIGNIKYQLCRNVPSPAVGVLSALTSLVPIYLRLSGTSPLLQTVNNLTVGLTFWLSPRWSQLPHDTTTLIMWSGLLLGDLLGMLAQMRLVPTQKKEKAVDASVAYITDPLSLCFNDSRCEAAYVASISESSQPTVQPFCLTLGALALFRAIMSNGSPTPWLEAAAYVLYYLALWRVSSNRRSSSMALEADLEQRHRRRLKLRVLLFAVLLLITFGARECAFSTYAMTEVPHVLLLALHVPLEWVICVPPLHRKLNKCLHLMYVVLSHVDWHSSSLVDGALLHFMLHFCCLAFGQLVGYSIDSVRRDAYVKEQDAMRRMKRAVSVAKELEHQKHLAQVQQLADSRLNHVIKGRCGTASSLVGSVLSSHAHLLPKASQELLLRSIECLQQAAEWCHRREVFVQLEQNSYASQRIASDIPAILSHALGGHGTVECEPPDMLVLVDVLVLRVALEESISNALKYRERNTPLSIRATLSDDKTELLVDVVNQTSSHATVLSKEQLTRVGKPGFRAHVASVMSDGLGLDSLTVACNGAGGDAELHMDRQVTQLTIRLPVDEMPEAEPTPQPQSESASSENTSDLVEHSQPRLICVGLDDDELAREVQHALFRTHLHADMTRSGTIGATLEDKDCFVDVALGALDVNLMPLKGACRHADVVILDNFLHSQDTETQGWTIARQLRERNFGGVICLLTACGPKALANLKERNVGVDCILAKGQALSTMATQILQAVKERQQSCSLDTPLTLDTGHSEETSTQHGALRPLRCLGIDDDCMSRLVQETFFKDKLNANMKYSRSIGETLEEQQAFVDVVMGLRDADTLLPLEAKNHLPDLVLLDQNINIRPHITGTSIAKQLHERRFSGCVCILAGASLHEVEGLRSSPGVDLGFVKGTSLEDMRDKILDHPKLSQWRAQFAVKRKS</sequence>
<feature type="transmembrane region" description="Helical" evidence="2">
    <location>
        <begin position="21"/>
        <end position="42"/>
    </location>
</feature>
<feature type="transmembrane region" description="Helical" evidence="2">
    <location>
        <begin position="70"/>
        <end position="90"/>
    </location>
</feature>
<keyword evidence="2" id="KW-0812">Transmembrane</keyword>
<gene>
    <name evidence="3" type="ORF">AB1Y20_008510</name>
</gene>
<organism evidence="3 4">
    <name type="scientific">Prymnesium parvum</name>
    <name type="common">Toxic golden alga</name>
    <dbReference type="NCBI Taxonomy" id="97485"/>
    <lineage>
        <taxon>Eukaryota</taxon>
        <taxon>Haptista</taxon>
        <taxon>Haptophyta</taxon>
        <taxon>Prymnesiophyceae</taxon>
        <taxon>Prymnesiales</taxon>
        <taxon>Prymnesiaceae</taxon>
        <taxon>Prymnesium</taxon>
    </lineage>
</organism>
<evidence type="ECO:0000256" key="1">
    <source>
        <dbReference type="SAM" id="MobiDB-lite"/>
    </source>
</evidence>
<dbReference type="EMBL" id="JBGBPQ010000019">
    <property type="protein sequence ID" value="KAL1504732.1"/>
    <property type="molecule type" value="Genomic_DNA"/>
</dbReference>
<dbReference type="InterPro" id="IPR036890">
    <property type="entry name" value="HATPase_C_sf"/>
</dbReference>
<dbReference type="SUPFAM" id="SSF55874">
    <property type="entry name" value="ATPase domain of HSP90 chaperone/DNA topoisomerase II/histidine kinase"/>
    <property type="match status" value="1"/>
</dbReference>
<dbReference type="Gene3D" id="3.30.565.10">
    <property type="entry name" value="Histidine kinase-like ATPase, C-terminal domain"/>
    <property type="match status" value="1"/>
</dbReference>
<dbReference type="AlphaFoldDB" id="A0AB34IRC3"/>
<name>A0AB34IRC3_PRYPA</name>
<protein>
    <recommendedName>
        <fullName evidence="5">Response regulatory domain-containing protein</fullName>
    </recommendedName>
</protein>
<evidence type="ECO:0000256" key="2">
    <source>
        <dbReference type="SAM" id="Phobius"/>
    </source>
</evidence>
<feature type="transmembrane region" description="Helical" evidence="2">
    <location>
        <begin position="292"/>
        <end position="315"/>
    </location>
</feature>